<proteinExistence type="predicted"/>
<dbReference type="EMBL" id="JACSPZ010000018">
    <property type="protein sequence ID" value="MBD8038831.1"/>
    <property type="molecule type" value="Genomic_DNA"/>
</dbReference>
<dbReference type="Proteomes" id="UP000619101">
    <property type="component" value="Unassembled WGS sequence"/>
</dbReference>
<feature type="transmembrane region" description="Helical" evidence="1">
    <location>
        <begin position="45"/>
        <end position="63"/>
    </location>
</feature>
<dbReference type="InterPro" id="IPR022019">
    <property type="entry name" value="DUF3600"/>
</dbReference>
<dbReference type="RefSeq" id="WP_191701894.1">
    <property type="nucleotide sequence ID" value="NZ_JACSPZ010000018.1"/>
</dbReference>
<name>A0ABR8Y3U4_9BACL</name>
<comment type="caution">
    <text evidence="3">The sequence shown here is derived from an EMBL/GenBank/DDBJ whole genome shotgun (WGS) entry which is preliminary data.</text>
</comment>
<dbReference type="InterPro" id="IPR038267">
    <property type="entry name" value="ECF_sigma_eff"/>
</dbReference>
<feature type="domain" description="DUF3600" evidence="2">
    <location>
        <begin position="65"/>
        <end position="224"/>
    </location>
</feature>
<evidence type="ECO:0000313" key="4">
    <source>
        <dbReference type="Proteomes" id="UP000619101"/>
    </source>
</evidence>
<reference evidence="3 4" key="1">
    <citation type="submission" date="2020-08" db="EMBL/GenBank/DDBJ databases">
        <title>A Genomic Blueprint of the Chicken Gut Microbiome.</title>
        <authorList>
            <person name="Gilroy R."/>
            <person name="Ravi A."/>
            <person name="Getino M."/>
            <person name="Pursley I."/>
            <person name="Horton D.L."/>
            <person name="Alikhan N.-F."/>
            <person name="Baker D."/>
            <person name="Gharbi K."/>
            <person name="Hall N."/>
            <person name="Watson M."/>
            <person name="Adriaenssens E.M."/>
            <person name="Foster-Nyarko E."/>
            <person name="Jarju S."/>
            <person name="Secka A."/>
            <person name="Antonio M."/>
            <person name="Oren A."/>
            <person name="Chaudhuri R."/>
            <person name="La Ragione R.M."/>
            <person name="Hildebrand F."/>
            <person name="Pallen M.J."/>
        </authorList>
    </citation>
    <scope>NUCLEOTIDE SEQUENCE [LARGE SCALE GENOMIC DNA]</scope>
    <source>
        <strain evidence="3 4">A46</strain>
    </source>
</reference>
<sequence length="229" mass="26162">MENNFKQDIEKIEIPFQLHERSKKGIQEAKSEMGGTVKRFVKKRIAITVMAACLMVPTGAFAYQSLLADDLYGSFDNVKKHIANITMKSYLLFDAKLSQAKGDLGKEQYEQFKEVLYVITNAKLEFGDKNGNIDYSQVPSENLEKIKAALYDIQPYFDKLNDELSSKEVLTAEEFEQYIQALITYETVMAKTGVSSPPEIEMVPIDLREAFMNAQNVLEYVNEKQRKIN</sequence>
<evidence type="ECO:0000313" key="3">
    <source>
        <dbReference type="EMBL" id="MBD8038831.1"/>
    </source>
</evidence>
<dbReference type="Pfam" id="PF12207">
    <property type="entry name" value="DUF3600"/>
    <property type="match status" value="1"/>
</dbReference>
<keyword evidence="1" id="KW-0812">Transmembrane</keyword>
<organism evidence="3 4">
    <name type="scientific">Solibacillus faecavium</name>
    <dbReference type="NCBI Taxonomy" id="2762221"/>
    <lineage>
        <taxon>Bacteria</taxon>
        <taxon>Bacillati</taxon>
        <taxon>Bacillota</taxon>
        <taxon>Bacilli</taxon>
        <taxon>Bacillales</taxon>
        <taxon>Caryophanaceae</taxon>
        <taxon>Solibacillus</taxon>
    </lineage>
</organism>
<keyword evidence="1" id="KW-1133">Transmembrane helix</keyword>
<protein>
    <submittedName>
        <fullName evidence="3">DUF3600 domain-containing protein</fullName>
    </submittedName>
</protein>
<dbReference type="Gene3D" id="1.10.3950.10">
    <property type="entry name" value="putative ecf-type sigma factor negative effector from bacillus cereus"/>
    <property type="match status" value="1"/>
</dbReference>
<gene>
    <name evidence="3" type="ORF">H9635_18970</name>
</gene>
<keyword evidence="1" id="KW-0472">Membrane</keyword>
<keyword evidence="4" id="KW-1185">Reference proteome</keyword>
<evidence type="ECO:0000256" key="1">
    <source>
        <dbReference type="SAM" id="Phobius"/>
    </source>
</evidence>
<accession>A0ABR8Y3U4</accession>
<evidence type="ECO:0000259" key="2">
    <source>
        <dbReference type="Pfam" id="PF12207"/>
    </source>
</evidence>